<dbReference type="GO" id="GO:0016787">
    <property type="term" value="F:hydrolase activity"/>
    <property type="evidence" value="ECO:0007669"/>
    <property type="project" value="UniProtKB-KW"/>
</dbReference>
<keyword evidence="5 9" id="KW-0378">Hydrolase</keyword>
<evidence type="ECO:0000256" key="4">
    <source>
        <dbReference type="ARBA" id="ARBA00022692"/>
    </source>
</evidence>
<name>A0ABS5SFI8_9BACT</name>
<dbReference type="Pfam" id="PF09721">
    <property type="entry name" value="Exosortase_EpsH"/>
    <property type="match status" value="1"/>
</dbReference>
<keyword evidence="2" id="KW-1003">Cell membrane</keyword>
<dbReference type="InterPro" id="IPR013426">
    <property type="entry name" value="EpsH-like"/>
</dbReference>
<dbReference type="NCBIfam" id="TIGR04178">
    <property type="entry name" value="exo_archaeo"/>
    <property type="match status" value="1"/>
</dbReference>
<feature type="transmembrane region" description="Helical" evidence="8">
    <location>
        <begin position="7"/>
        <end position="23"/>
    </location>
</feature>
<dbReference type="EC" id="3.4.22.-" evidence="9"/>
<evidence type="ECO:0000313" key="10">
    <source>
        <dbReference type="Proteomes" id="UP000756860"/>
    </source>
</evidence>
<feature type="transmembrane region" description="Helical" evidence="8">
    <location>
        <begin position="214"/>
        <end position="238"/>
    </location>
</feature>
<feature type="transmembrane region" description="Helical" evidence="8">
    <location>
        <begin position="35"/>
        <end position="51"/>
    </location>
</feature>
<dbReference type="InterPro" id="IPR026392">
    <property type="entry name" value="Exo/Archaeosortase_dom"/>
</dbReference>
<comment type="subcellular location">
    <subcellularLocation>
        <location evidence="1">Cell membrane</location>
        <topology evidence="1">Multi-pass membrane protein</topology>
    </subcellularLocation>
</comment>
<proteinExistence type="predicted"/>
<dbReference type="Proteomes" id="UP000756860">
    <property type="component" value="Unassembled WGS sequence"/>
</dbReference>
<dbReference type="EMBL" id="JAHCVK010000007">
    <property type="protein sequence ID" value="MBT0654116.1"/>
    <property type="molecule type" value="Genomic_DNA"/>
</dbReference>
<gene>
    <name evidence="9" type="primary">xrt</name>
    <name evidence="9" type="ORF">KI810_13705</name>
</gene>
<evidence type="ECO:0000313" key="9">
    <source>
        <dbReference type="EMBL" id="MBT0654116.1"/>
    </source>
</evidence>
<accession>A0ABS5SFI8</accession>
<evidence type="ECO:0000256" key="5">
    <source>
        <dbReference type="ARBA" id="ARBA00022801"/>
    </source>
</evidence>
<comment type="caution">
    <text evidence="9">The sequence shown here is derived from an EMBL/GenBank/DDBJ whole genome shotgun (WGS) entry which is preliminary data.</text>
</comment>
<evidence type="ECO:0000256" key="6">
    <source>
        <dbReference type="ARBA" id="ARBA00022989"/>
    </source>
</evidence>
<reference evidence="9 10" key="1">
    <citation type="submission" date="2021-05" db="EMBL/GenBank/DDBJ databases">
        <title>The draft genome of Geobacter luticola JCM 17780.</title>
        <authorList>
            <person name="Xu Z."/>
            <person name="Masuda Y."/>
            <person name="Itoh H."/>
            <person name="Senoo K."/>
        </authorList>
    </citation>
    <scope>NUCLEOTIDE SEQUENCE [LARGE SCALE GENOMIC DNA]</scope>
    <source>
        <strain evidence="9 10">JCM 17780</strain>
    </source>
</reference>
<dbReference type="NCBIfam" id="TIGR02602">
    <property type="entry name" value="8TM_EpsH"/>
    <property type="match status" value="1"/>
</dbReference>
<keyword evidence="10" id="KW-1185">Reference proteome</keyword>
<evidence type="ECO:0000256" key="7">
    <source>
        <dbReference type="ARBA" id="ARBA00023136"/>
    </source>
</evidence>
<keyword evidence="4 8" id="KW-0812">Transmembrane</keyword>
<feature type="transmembrane region" description="Helical" evidence="8">
    <location>
        <begin position="258"/>
        <end position="275"/>
    </location>
</feature>
<evidence type="ECO:0000256" key="2">
    <source>
        <dbReference type="ARBA" id="ARBA00022475"/>
    </source>
</evidence>
<keyword evidence="6 8" id="KW-1133">Transmembrane helix</keyword>
<keyword evidence="3" id="KW-0645">Protease</keyword>
<feature type="transmembrane region" description="Helical" evidence="8">
    <location>
        <begin position="97"/>
        <end position="116"/>
    </location>
</feature>
<feature type="transmembrane region" description="Helical" evidence="8">
    <location>
        <begin position="123"/>
        <end position="140"/>
    </location>
</feature>
<evidence type="ECO:0000256" key="8">
    <source>
        <dbReference type="SAM" id="Phobius"/>
    </source>
</evidence>
<feature type="transmembrane region" description="Helical" evidence="8">
    <location>
        <begin position="63"/>
        <end position="85"/>
    </location>
</feature>
<evidence type="ECO:0000256" key="3">
    <source>
        <dbReference type="ARBA" id="ARBA00022670"/>
    </source>
</evidence>
<dbReference type="RefSeq" id="WP_214176123.1">
    <property type="nucleotide sequence ID" value="NZ_JAHCVK010000007.1"/>
</dbReference>
<dbReference type="InterPro" id="IPR019127">
    <property type="entry name" value="Exosortase"/>
</dbReference>
<keyword evidence="7 8" id="KW-0472">Membrane</keyword>
<sequence>MHTRNVVFTIYSIAVFLLFYAALKALLGTPLRAEYYSHIACIPFISAYLVYAKRKTQPLSRDYSLVAGAIIIMAGILIHAIRIHYSPHLTTNNALSLASLSAITCWIGGFALFFGFNSIRHAAAPLLFFLLMIPVPSPAMDKAVYLLQAGSCETVEGIFKLIGVPHIRDGFVFHLPTLSVEVAQQCSGIRSTLALLVTTALAAYLFLDKSWQRIILVLSVVPISIIKNGLRISVLSVMGVYLDKSILVDGWLHRSGGIVFFATALLLMSVVLWLLRKTEKARLSQGGENTYKILRKCA</sequence>
<evidence type="ECO:0000256" key="1">
    <source>
        <dbReference type="ARBA" id="ARBA00004651"/>
    </source>
</evidence>
<organism evidence="9 10">
    <name type="scientific">Geomobilimonas luticola</name>
    <dbReference type="NCBI Taxonomy" id="1114878"/>
    <lineage>
        <taxon>Bacteria</taxon>
        <taxon>Pseudomonadati</taxon>
        <taxon>Thermodesulfobacteriota</taxon>
        <taxon>Desulfuromonadia</taxon>
        <taxon>Geobacterales</taxon>
        <taxon>Geobacteraceae</taxon>
        <taxon>Geomobilimonas</taxon>
    </lineage>
</organism>
<feature type="transmembrane region" description="Helical" evidence="8">
    <location>
        <begin position="188"/>
        <end position="207"/>
    </location>
</feature>
<protein>
    <submittedName>
        <fullName evidence="9">Exosortase</fullName>
        <ecNumber evidence="9">3.4.22.-</ecNumber>
    </submittedName>
</protein>